<keyword evidence="5" id="KW-1185">Reference proteome</keyword>
<evidence type="ECO:0000313" key="5">
    <source>
        <dbReference type="Proteomes" id="UP000467428"/>
    </source>
</evidence>
<feature type="domain" description="Glycosyltransferase subfamily 4-like N-terminal" evidence="3">
    <location>
        <begin position="8"/>
        <end position="192"/>
    </location>
</feature>
<evidence type="ECO:0000313" key="4">
    <source>
        <dbReference type="EMBL" id="BBY49389.1"/>
    </source>
</evidence>
<name>A0A7I7RZM2_9MYCO</name>
<dbReference type="InterPro" id="IPR028098">
    <property type="entry name" value="Glyco_trans_4-like_N"/>
</dbReference>
<sequence>MHYPPDATGIAPYAGALAAGLEARHHRVSAYVAHPFYPEWRIRKGYGQWSRTENVDGVAVHRVRHYVPRPPRGIRRLVSELSFGARLLFCRFGSDSVVVAVSPALFATAMVALRIRLMRSRPRLVVWVQDIYTLGLAETKEGGGLTALVTKFVERFALSAADSVVAIHARFAEYLVAALGVDAERISIIQNWTHLAPAPEMSRRDARAALGWPTDVRLIVHTGNMGAKQGLENVVEAARLADRDGAPVKFVLVGDGGERARLEELAAGIERIQFVDPLDEVDYRRALAAADCLLVNELPGVATMAVPSKLTSYFAASRPVLAATDPTGITAGEVERAGAGVAVPAGEPRVLLDTALDLVEDVDAAVVYGSAGRRYCQDALGAEAALDAFDRVIRDVAARRADRFAVQRSIATSNG</sequence>
<evidence type="ECO:0000256" key="2">
    <source>
        <dbReference type="ARBA" id="ARBA00022679"/>
    </source>
</evidence>
<proteinExistence type="predicted"/>
<gene>
    <name evidence="4" type="ORF">MARA_28570</name>
</gene>
<geneLocation type="plasmid" evidence="5">
    <name>pjcm18538 dna</name>
</geneLocation>
<dbReference type="Pfam" id="PF13692">
    <property type="entry name" value="Glyco_trans_1_4"/>
    <property type="match status" value="1"/>
</dbReference>
<dbReference type="Pfam" id="PF13579">
    <property type="entry name" value="Glyco_trans_4_4"/>
    <property type="match status" value="1"/>
</dbReference>
<dbReference type="PANTHER" id="PTHR12526:SF622">
    <property type="entry name" value="GLYCOSYLTRANSFERASE (GROUP I)"/>
    <property type="match status" value="1"/>
</dbReference>
<dbReference type="KEGG" id="marz:MARA_28570"/>
<dbReference type="AlphaFoldDB" id="A0A7I7RZM2"/>
<dbReference type="SUPFAM" id="SSF53756">
    <property type="entry name" value="UDP-Glycosyltransferase/glycogen phosphorylase"/>
    <property type="match status" value="1"/>
</dbReference>
<accession>A0A7I7RZM2</accession>
<evidence type="ECO:0000256" key="1">
    <source>
        <dbReference type="ARBA" id="ARBA00022676"/>
    </source>
</evidence>
<reference evidence="4 5" key="1">
    <citation type="journal article" date="2019" name="Emerg. Microbes Infect.">
        <title>Comprehensive subspecies identification of 175 nontuberculous mycobacteria species based on 7547 genomic profiles.</title>
        <authorList>
            <person name="Matsumoto Y."/>
            <person name="Kinjo T."/>
            <person name="Motooka D."/>
            <person name="Nabeya D."/>
            <person name="Jung N."/>
            <person name="Uechi K."/>
            <person name="Horii T."/>
            <person name="Iida T."/>
            <person name="Fujita J."/>
            <person name="Nakamura S."/>
        </authorList>
    </citation>
    <scope>NUCLEOTIDE SEQUENCE [LARGE SCALE GENOMIC DNA]</scope>
    <source>
        <strain evidence="4 5">JCM 18538</strain>
    </source>
</reference>
<protein>
    <submittedName>
        <fullName evidence="4">Glycosyltransferase WbuB</fullName>
    </submittedName>
</protein>
<keyword evidence="1" id="KW-0328">Glycosyltransferase</keyword>
<dbReference type="Proteomes" id="UP000467428">
    <property type="component" value="Chromosome"/>
</dbReference>
<evidence type="ECO:0000259" key="3">
    <source>
        <dbReference type="Pfam" id="PF13579"/>
    </source>
</evidence>
<dbReference type="GO" id="GO:0016757">
    <property type="term" value="F:glycosyltransferase activity"/>
    <property type="evidence" value="ECO:0007669"/>
    <property type="project" value="UniProtKB-KW"/>
</dbReference>
<dbReference type="CDD" id="cd03794">
    <property type="entry name" value="GT4_WbuB-like"/>
    <property type="match status" value="1"/>
</dbReference>
<dbReference type="PANTHER" id="PTHR12526">
    <property type="entry name" value="GLYCOSYLTRANSFERASE"/>
    <property type="match status" value="1"/>
</dbReference>
<dbReference type="Gene3D" id="3.40.50.2000">
    <property type="entry name" value="Glycogen Phosphorylase B"/>
    <property type="match status" value="2"/>
</dbReference>
<keyword evidence="2 4" id="KW-0808">Transferase</keyword>
<dbReference type="EMBL" id="AP022593">
    <property type="protein sequence ID" value="BBY49389.1"/>
    <property type="molecule type" value="Genomic_DNA"/>
</dbReference>
<organism evidence="4 5">
    <name type="scientific">Mycolicibacterium arabiense</name>
    <dbReference type="NCBI Taxonomy" id="1286181"/>
    <lineage>
        <taxon>Bacteria</taxon>
        <taxon>Bacillati</taxon>
        <taxon>Actinomycetota</taxon>
        <taxon>Actinomycetes</taxon>
        <taxon>Mycobacteriales</taxon>
        <taxon>Mycobacteriaceae</taxon>
        <taxon>Mycolicibacterium</taxon>
    </lineage>
</organism>